<keyword evidence="1" id="KW-1133">Transmembrane helix</keyword>
<dbReference type="OrthoDB" id="5625885at2"/>
<dbReference type="EMBL" id="CP031769">
    <property type="protein sequence ID" value="AXR05193.1"/>
    <property type="molecule type" value="Genomic_DNA"/>
</dbReference>
<gene>
    <name evidence="2" type="ORF">D0Y50_01680</name>
</gene>
<dbReference type="KEGG" id="salm:D0Y50_01680"/>
<organism evidence="2 3">
    <name type="scientific">Salinimonas sediminis</name>
    <dbReference type="NCBI Taxonomy" id="2303538"/>
    <lineage>
        <taxon>Bacteria</taxon>
        <taxon>Pseudomonadati</taxon>
        <taxon>Pseudomonadota</taxon>
        <taxon>Gammaproteobacteria</taxon>
        <taxon>Alteromonadales</taxon>
        <taxon>Alteromonadaceae</taxon>
        <taxon>Alteromonas/Salinimonas group</taxon>
        <taxon>Salinimonas</taxon>
    </lineage>
</organism>
<feature type="transmembrane region" description="Helical" evidence="1">
    <location>
        <begin position="37"/>
        <end position="59"/>
    </location>
</feature>
<keyword evidence="3" id="KW-1185">Reference proteome</keyword>
<evidence type="ECO:0000313" key="2">
    <source>
        <dbReference type="EMBL" id="AXR05193.1"/>
    </source>
</evidence>
<keyword evidence="1" id="KW-0812">Transmembrane</keyword>
<dbReference type="Proteomes" id="UP000262073">
    <property type="component" value="Chromosome"/>
</dbReference>
<reference evidence="2 3" key="1">
    <citation type="submission" date="2018-08" db="EMBL/GenBank/DDBJ databases">
        <title>Salinimonas sediminis sp. nov., a piezophilic bacterium isolated from a deep-sea sediment sample from the New Britain Trench.</title>
        <authorList>
            <person name="Cao J."/>
        </authorList>
    </citation>
    <scope>NUCLEOTIDE SEQUENCE [LARGE SCALE GENOMIC DNA]</scope>
    <source>
        <strain evidence="2 3">N102</strain>
    </source>
</reference>
<dbReference type="AlphaFoldDB" id="A0A346NI36"/>
<dbReference type="RefSeq" id="WP_108565693.1">
    <property type="nucleotide sequence ID" value="NZ_CP031769.1"/>
</dbReference>
<dbReference type="InterPro" id="IPR021344">
    <property type="entry name" value="DUF2970"/>
</dbReference>
<keyword evidence="1" id="KW-0472">Membrane</keyword>
<evidence type="ECO:0000256" key="1">
    <source>
        <dbReference type="SAM" id="Phobius"/>
    </source>
</evidence>
<dbReference type="Pfam" id="PF11174">
    <property type="entry name" value="DUF2970"/>
    <property type="match status" value="1"/>
</dbReference>
<protein>
    <submittedName>
        <fullName evidence="2">DUF2970 domain-containing protein</fullName>
    </submittedName>
</protein>
<name>A0A346NI36_9ALTE</name>
<proteinExistence type="predicted"/>
<sequence length="64" mass="6931">MASTKAGFFTVVLSVLASAFGVQSHHNYQRDFSNTSIVPYVITGIVFVILLIVGLLALVRYITA</sequence>
<accession>A0A346NI36</accession>
<evidence type="ECO:0000313" key="3">
    <source>
        <dbReference type="Proteomes" id="UP000262073"/>
    </source>
</evidence>